<dbReference type="GeneTree" id="ENSGT01030000235901"/>
<keyword evidence="4" id="KW-1185">Reference proteome</keyword>
<dbReference type="Pfam" id="PF15033">
    <property type="entry name" value="Kinocilin"/>
    <property type="match status" value="1"/>
</dbReference>
<keyword evidence="2" id="KW-0812">Transmembrane</keyword>
<reference evidence="4" key="3">
    <citation type="journal article" date="2014" name="Nature">
        <title>Elephant shark genome provides unique insights into gnathostome evolution.</title>
        <authorList>
            <consortium name="International Elephant Shark Genome Sequencing Consortium"/>
            <person name="Venkatesh B."/>
            <person name="Lee A.P."/>
            <person name="Ravi V."/>
            <person name="Maurya A.K."/>
            <person name="Lian M.M."/>
            <person name="Swann J.B."/>
            <person name="Ohta Y."/>
            <person name="Flajnik M.F."/>
            <person name="Sutoh Y."/>
            <person name="Kasahara M."/>
            <person name="Hoon S."/>
            <person name="Gangu V."/>
            <person name="Roy S.W."/>
            <person name="Irimia M."/>
            <person name="Korzh V."/>
            <person name="Kondrychyn I."/>
            <person name="Lim Z.W."/>
            <person name="Tay B.H."/>
            <person name="Tohari S."/>
            <person name="Kong K.W."/>
            <person name="Ho S."/>
            <person name="Lorente-Galdos B."/>
            <person name="Quilez J."/>
            <person name="Marques-Bonet T."/>
            <person name="Raney B.J."/>
            <person name="Ingham P.W."/>
            <person name="Tay A."/>
            <person name="Hillier L.W."/>
            <person name="Minx P."/>
            <person name="Boehm T."/>
            <person name="Wilson R.K."/>
            <person name="Brenner S."/>
            <person name="Warren W.C."/>
        </authorList>
    </citation>
    <scope>NUCLEOTIDE SEQUENCE [LARGE SCALE GENOMIC DNA]</scope>
</reference>
<feature type="transmembrane region" description="Helical" evidence="2">
    <location>
        <begin position="38"/>
        <end position="59"/>
    </location>
</feature>
<name>A0A4W3GPJ0_CALMI</name>
<feature type="transmembrane region" description="Helical" evidence="2">
    <location>
        <begin position="12"/>
        <end position="32"/>
    </location>
</feature>
<reference evidence="4" key="1">
    <citation type="journal article" date="2006" name="Science">
        <title>Ancient noncoding elements conserved in the human genome.</title>
        <authorList>
            <person name="Venkatesh B."/>
            <person name="Kirkness E.F."/>
            <person name="Loh Y.H."/>
            <person name="Halpern A.L."/>
            <person name="Lee A.P."/>
            <person name="Johnson J."/>
            <person name="Dandona N."/>
            <person name="Viswanathan L.D."/>
            <person name="Tay A."/>
            <person name="Venter J.C."/>
            <person name="Strausberg R.L."/>
            <person name="Brenner S."/>
        </authorList>
    </citation>
    <scope>NUCLEOTIDE SEQUENCE [LARGE SCALE GENOMIC DNA]</scope>
</reference>
<dbReference type="InterPro" id="IPR027837">
    <property type="entry name" value="Kinocilin"/>
</dbReference>
<protein>
    <recommendedName>
        <fullName evidence="5">Kinocilin</fullName>
    </recommendedName>
</protein>
<evidence type="ECO:0000256" key="1">
    <source>
        <dbReference type="SAM" id="MobiDB-lite"/>
    </source>
</evidence>
<keyword evidence="2" id="KW-1133">Transmembrane helix</keyword>
<reference evidence="3" key="5">
    <citation type="submission" date="2025-09" db="UniProtKB">
        <authorList>
            <consortium name="Ensembl"/>
        </authorList>
    </citation>
    <scope>IDENTIFICATION</scope>
</reference>
<evidence type="ECO:0000256" key="2">
    <source>
        <dbReference type="SAM" id="Phobius"/>
    </source>
</evidence>
<sequence length="150" mass="16163">MNAISINEYHCLRVSCAVLSIVAGCIIIGVSSSCGAEAVGGIFLGAGALGLMISIFPFIRAWLDFNQVLPFLGNLRIHPGLSGSNPSNGHTREGMVSHVKQELPNKPKYPDKNISSINLPEEGTSAEGQQPDVVMKRKFAQQTENRLNEE</sequence>
<organism evidence="3 4">
    <name type="scientific">Callorhinchus milii</name>
    <name type="common">Ghost shark</name>
    <dbReference type="NCBI Taxonomy" id="7868"/>
    <lineage>
        <taxon>Eukaryota</taxon>
        <taxon>Metazoa</taxon>
        <taxon>Chordata</taxon>
        <taxon>Craniata</taxon>
        <taxon>Vertebrata</taxon>
        <taxon>Chondrichthyes</taxon>
        <taxon>Holocephali</taxon>
        <taxon>Chimaeriformes</taxon>
        <taxon>Callorhinchidae</taxon>
        <taxon>Callorhinchus</taxon>
    </lineage>
</organism>
<dbReference type="PANTHER" id="PTHR38497:SF1">
    <property type="entry name" value="KINOCILIN"/>
    <property type="match status" value="1"/>
</dbReference>
<accession>A0A4W3GPJ0</accession>
<reference evidence="3" key="4">
    <citation type="submission" date="2025-08" db="UniProtKB">
        <authorList>
            <consortium name="Ensembl"/>
        </authorList>
    </citation>
    <scope>IDENTIFICATION</scope>
</reference>
<feature type="region of interest" description="Disordered" evidence="1">
    <location>
        <begin position="82"/>
        <end position="150"/>
    </location>
</feature>
<dbReference type="InParanoid" id="A0A4W3GPJ0"/>
<dbReference type="Proteomes" id="UP000314986">
    <property type="component" value="Unassembled WGS sequence"/>
</dbReference>
<reference evidence="4" key="2">
    <citation type="journal article" date="2007" name="PLoS Biol.">
        <title>Survey sequencing and comparative analysis of the elephant shark (Callorhinchus milii) genome.</title>
        <authorList>
            <person name="Venkatesh B."/>
            <person name="Kirkness E.F."/>
            <person name="Loh Y.H."/>
            <person name="Halpern A.L."/>
            <person name="Lee A.P."/>
            <person name="Johnson J."/>
            <person name="Dandona N."/>
            <person name="Viswanathan L.D."/>
            <person name="Tay A."/>
            <person name="Venter J.C."/>
            <person name="Strausberg R.L."/>
            <person name="Brenner S."/>
        </authorList>
    </citation>
    <scope>NUCLEOTIDE SEQUENCE [LARGE SCALE GENOMIC DNA]</scope>
</reference>
<evidence type="ECO:0008006" key="5">
    <source>
        <dbReference type="Google" id="ProtNLM"/>
    </source>
</evidence>
<proteinExistence type="predicted"/>
<evidence type="ECO:0000313" key="3">
    <source>
        <dbReference type="Ensembl" id="ENSCMIP00000004890.1"/>
    </source>
</evidence>
<evidence type="ECO:0000313" key="4">
    <source>
        <dbReference type="Proteomes" id="UP000314986"/>
    </source>
</evidence>
<dbReference type="AlphaFoldDB" id="A0A4W3GPJ0"/>
<feature type="compositionally biased region" description="Basic and acidic residues" evidence="1">
    <location>
        <begin position="90"/>
        <end position="111"/>
    </location>
</feature>
<dbReference type="STRING" id="7868.ENSCMIP00000004890"/>
<keyword evidence="2" id="KW-0472">Membrane</keyword>
<dbReference type="PANTHER" id="PTHR38497">
    <property type="entry name" value="KINOCILIN"/>
    <property type="match status" value="1"/>
</dbReference>
<dbReference type="Ensembl" id="ENSCMIT00000005070.1">
    <property type="protein sequence ID" value="ENSCMIP00000004890.1"/>
    <property type="gene ID" value="ENSCMIG00000002907.1"/>
</dbReference>
<feature type="compositionally biased region" description="Polar residues" evidence="1">
    <location>
        <begin position="140"/>
        <end position="150"/>
    </location>
</feature>